<evidence type="ECO:0000313" key="3">
    <source>
        <dbReference type="Proteomes" id="UP000038010"/>
    </source>
</evidence>
<dbReference type="EMBL" id="LFJN01000008">
    <property type="protein sequence ID" value="KPI41956.1"/>
    <property type="molecule type" value="Genomic_DNA"/>
</dbReference>
<comment type="caution">
    <text evidence="2">The sequence shown here is derived from an EMBL/GenBank/DDBJ whole genome shotgun (WGS) entry which is preliminary data.</text>
</comment>
<proteinExistence type="predicted"/>
<feature type="compositionally biased region" description="Polar residues" evidence="1">
    <location>
        <begin position="259"/>
        <end position="269"/>
    </location>
</feature>
<dbReference type="VEuPathDB" id="FungiDB:AB675_5326"/>
<feature type="compositionally biased region" description="Polar residues" evidence="1">
    <location>
        <begin position="185"/>
        <end position="196"/>
    </location>
</feature>
<feature type="compositionally biased region" description="Low complexity" evidence="1">
    <location>
        <begin position="212"/>
        <end position="233"/>
    </location>
</feature>
<evidence type="ECO:0000313" key="2">
    <source>
        <dbReference type="EMBL" id="KPI41956.1"/>
    </source>
</evidence>
<feature type="compositionally biased region" description="Polar residues" evidence="1">
    <location>
        <begin position="145"/>
        <end position="157"/>
    </location>
</feature>
<feature type="region of interest" description="Disordered" evidence="1">
    <location>
        <begin position="1"/>
        <end position="288"/>
    </location>
</feature>
<accession>A0A0N1HT11</accession>
<dbReference type="STRING" id="1664694.A0A0N1HT11"/>
<feature type="compositionally biased region" description="Basic and acidic residues" evidence="1">
    <location>
        <begin position="44"/>
        <end position="63"/>
    </location>
</feature>
<name>A0A0N1HT11_9EURO</name>
<feature type="compositionally biased region" description="Polar residues" evidence="1">
    <location>
        <begin position="109"/>
        <end position="131"/>
    </location>
</feature>
<dbReference type="AlphaFoldDB" id="A0A0N1HT11"/>
<gene>
    <name evidence="2" type="ORF">AB675_5326</name>
</gene>
<dbReference type="GeneID" id="28737412"/>
<protein>
    <submittedName>
        <fullName evidence="2">Uncharacterized protein</fullName>
    </submittedName>
</protein>
<feature type="region of interest" description="Disordered" evidence="1">
    <location>
        <begin position="411"/>
        <end position="432"/>
    </location>
</feature>
<organism evidence="2 3">
    <name type="scientific">Cyphellophora attinorum</name>
    <dbReference type="NCBI Taxonomy" id="1664694"/>
    <lineage>
        <taxon>Eukaryota</taxon>
        <taxon>Fungi</taxon>
        <taxon>Dikarya</taxon>
        <taxon>Ascomycota</taxon>
        <taxon>Pezizomycotina</taxon>
        <taxon>Eurotiomycetes</taxon>
        <taxon>Chaetothyriomycetidae</taxon>
        <taxon>Chaetothyriales</taxon>
        <taxon>Cyphellophoraceae</taxon>
        <taxon>Cyphellophora</taxon>
    </lineage>
</organism>
<dbReference type="Proteomes" id="UP000038010">
    <property type="component" value="Unassembled WGS sequence"/>
</dbReference>
<reference evidence="2 3" key="1">
    <citation type="submission" date="2015-06" db="EMBL/GenBank/DDBJ databases">
        <title>Draft genome of the ant-associated black yeast Phialophora attae CBS 131958.</title>
        <authorList>
            <person name="Moreno L.F."/>
            <person name="Stielow B.J."/>
            <person name="de Hoog S."/>
            <person name="Vicente V.A."/>
            <person name="Weiss V.A."/>
            <person name="de Vries M."/>
            <person name="Cruz L.M."/>
            <person name="Souza E.M."/>
        </authorList>
    </citation>
    <scope>NUCLEOTIDE SEQUENCE [LARGE SCALE GENOMIC DNA]</scope>
    <source>
        <strain evidence="2 3">CBS 131958</strain>
    </source>
</reference>
<evidence type="ECO:0000256" key="1">
    <source>
        <dbReference type="SAM" id="MobiDB-lite"/>
    </source>
</evidence>
<dbReference type="RefSeq" id="XP_018001919.1">
    <property type="nucleotide sequence ID" value="XM_018145532.1"/>
</dbReference>
<keyword evidence="3" id="KW-1185">Reference proteome</keyword>
<sequence>MNPHLGDYQERPSIDLGRATPASPTHPVNATPLVAIPSRNKSQRKTDEAWAKYFTGEKADPAAEYKQPSPPPAQVRHTRSRSGGSGGFWPGSGAPTGPVAPKFAFRDSAGNTLQTRSVGTSSPRSTGPQEPSTRHYAAAAPKTGRISNANSLSSNGDSEYEDQEVDPAFSSGIPASVQGGHQRDTYSGNWTVTGPNGQRIRSEYNPPPTAFTTNSSGGKSTSTGSSGLGATISNFPMPSGHTTPGGGIVSQVQHPAASHQRSTSRQGLTSGYFPPGALHQGEQERSGVNTDEVDRFSFVNSSGKSANHPNAAELDASDDVEMTNMRPDMLYKYLLDEVGRKQPKVVIKRNNNSSDGAGAVALLEIMDGYDDGSGAAVGATGELVSKNTGLRLSNAAEVRGAMKVLLARARTEKHVHNKGRGRQTTRADIDLHSPLPVAAVHTSEDGSLPPTPHLPAFAATKVARHELLRRTTGAEDEKRLTM</sequence>